<accession>A0A2H0ND61</accession>
<evidence type="ECO:0000313" key="2">
    <source>
        <dbReference type="Proteomes" id="UP000228867"/>
    </source>
</evidence>
<comment type="caution">
    <text evidence="1">The sequence shown here is derived from an EMBL/GenBank/DDBJ whole genome shotgun (WGS) entry which is preliminary data.</text>
</comment>
<protein>
    <submittedName>
        <fullName evidence="1">Uncharacterized protein</fullName>
    </submittedName>
</protein>
<name>A0A2H0ND61_9BACT</name>
<gene>
    <name evidence="1" type="ORF">COV54_03500</name>
</gene>
<sequence>MREAEIRKKAVEKLKKKNWIIWYPAKIKFKQNDIFGVFDLICWKKKTSKIKFIQLTTKANLSTREKKIQKFLKKNGVPKRNFLNIEAWGWSKKEKN</sequence>
<reference evidence="1 2" key="1">
    <citation type="submission" date="2017-09" db="EMBL/GenBank/DDBJ databases">
        <title>Depth-based differentiation of microbial function through sediment-hosted aquifers and enrichment of novel symbionts in the deep terrestrial subsurface.</title>
        <authorList>
            <person name="Probst A.J."/>
            <person name="Ladd B."/>
            <person name="Jarett J.K."/>
            <person name="Geller-Mcgrath D.E."/>
            <person name="Sieber C.M."/>
            <person name="Emerson J.B."/>
            <person name="Anantharaman K."/>
            <person name="Thomas B.C."/>
            <person name="Malmstrom R."/>
            <person name="Stieglmeier M."/>
            <person name="Klingl A."/>
            <person name="Woyke T."/>
            <person name="Ryan C.M."/>
            <person name="Banfield J.F."/>
        </authorList>
    </citation>
    <scope>NUCLEOTIDE SEQUENCE [LARGE SCALE GENOMIC DNA]</scope>
    <source>
        <strain evidence="1">CG11_big_fil_rev_8_21_14_0_20_38_23</strain>
    </source>
</reference>
<feature type="non-terminal residue" evidence="1">
    <location>
        <position position="96"/>
    </location>
</feature>
<dbReference type="EMBL" id="PCWR01000069">
    <property type="protein sequence ID" value="PIR06016.1"/>
    <property type="molecule type" value="Genomic_DNA"/>
</dbReference>
<proteinExistence type="predicted"/>
<organism evidence="1 2">
    <name type="scientific">Candidatus Jorgensenbacteria bacterium CG11_big_fil_rev_8_21_14_0_20_38_23</name>
    <dbReference type="NCBI Taxonomy" id="1974594"/>
    <lineage>
        <taxon>Bacteria</taxon>
        <taxon>Candidatus Joergenseniibacteriota</taxon>
    </lineage>
</organism>
<evidence type="ECO:0000313" key="1">
    <source>
        <dbReference type="EMBL" id="PIR06016.1"/>
    </source>
</evidence>
<dbReference type="Proteomes" id="UP000228867">
    <property type="component" value="Unassembled WGS sequence"/>
</dbReference>
<dbReference type="AlphaFoldDB" id="A0A2H0ND61"/>